<proteinExistence type="predicted"/>
<reference evidence="1" key="1">
    <citation type="submission" date="2020-03" db="EMBL/GenBank/DDBJ databases">
        <title>The deep terrestrial virosphere.</title>
        <authorList>
            <person name="Holmfeldt K."/>
            <person name="Nilsson E."/>
            <person name="Simone D."/>
            <person name="Lopez-Fernandez M."/>
            <person name="Wu X."/>
            <person name="de Brujin I."/>
            <person name="Lundin D."/>
            <person name="Andersson A."/>
            <person name="Bertilsson S."/>
            <person name="Dopson M."/>
        </authorList>
    </citation>
    <scope>NUCLEOTIDE SEQUENCE</scope>
    <source>
        <strain evidence="1">MM415B03857</strain>
    </source>
</reference>
<protein>
    <submittedName>
        <fullName evidence="1">Uncharacterized protein</fullName>
    </submittedName>
</protein>
<dbReference type="AlphaFoldDB" id="A0A6M3LP19"/>
<sequence>MLGFLFIIAIVASMAGAGGSHQAPVMIEAAPGVSVALHRWIEKPTEYSPDDIDVRMKENSRVATETCGMDAVQSVSVDGFNCK</sequence>
<accession>A0A6M3LP19</accession>
<gene>
    <name evidence="1" type="ORF">MM415B03857_0004</name>
</gene>
<evidence type="ECO:0000313" key="1">
    <source>
        <dbReference type="EMBL" id="QJA94445.1"/>
    </source>
</evidence>
<dbReference type="EMBL" id="MT143232">
    <property type="protein sequence ID" value="QJA94445.1"/>
    <property type="molecule type" value="Genomic_DNA"/>
</dbReference>
<name>A0A6M3LP19_9ZZZZ</name>
<organism evidence="1">
    <name type="scientific">viral metagenome</name>
    <dbReference type="NCBI Taxonomy" id="1070528"/>
    <lineage>
        <taxon>unclassified sequences</taxon>
        <taxon>metagenomes</taxon>
        <taxon>organismal metagenomes</taxon>
    </lineage>
</organism>